<feature type="transmembrane region" description="Helical" evidence="9">
    <location>
        <begin position="548"/>
        <end position="567"/>
    </location>
</feature>
<dbReference type="EMBL" id="BDHI01000028">
    <property type="protein sequence ID" value="GCB26272.1"/>
    <property type="molecule type" value="Genomic_DNA"/>
</dbReference>
<feature type="transmembrane region" description="Helical" evidence="9">
    <location>
        <begin position="378"/>
        <end position="400"/>
    </location>
</feature>
<evidence type="ECO:0000259" key="10">
    <source>
        <dbReference type="PROSITE" id="PS50850"/>
    </source>
</evidence>
<dbReference type="InterPro" id="IPR036259">
    <property type="entry name" value="MFS_trans_sf"/>
</dbReference>
<dbReference type="GO" id="GO:0016020">
    <property type="term" value="C:membrane"/>
    <property type="evidence" value="ECO:0007669"/>
    <property type="project" value="UniProtKB-SubCell"/>
</dbReference>
<feature type="transmembrane region" description="Helical" evidence="9">
    <location>
        <begin position="195"/>
        <end position="216"/>
    </location>
</feature>
<sequence length="621" mass="68986">MSRSVPTAALKEHFCIDIMLSIRLGAKPRTTRLVKTVDKDITAAHRLPDCVTGRMPVNVRNETVPDPPVTSERRDGVAEVRKPLHRGSSRFAIMGWKAIDWSRWTTNPYYALVIFIIACGSIPKGYDEGGYSASVKLESFMVDFNLLSSNWTHDATGLANRKANITSFNVLGAAFGALFSLDLNDRLGRVRTWQLSCLVWGSGLFIQVFSSGIYGLLLFARIWSGLGAGALTVTTPLYLSEIAPARTRGLVVSVYMVVLLTILTVGFFVNYGADLHMAPTREQYRLVQSIPLIPTGLAFFASFIVPETPRYLVSKQRPEEARAVLARFRGKDISDPEVDEEFNTIEAQVRAKAADLASVSHWQAFKESQLNPNYRQRFWLLMTMQTIAQWTGGNGITYYISNIFQYAGITGNAESLISSGAYGIVKVVFTMAFTWVFIDYLGRRRCALMGLSLQLAAHIYMGAYMGLQPGAAKNENASNAAIASVFIYAVGWSVGLCTIPYLYGTEIFPTRIRNVSYALSMTLHWFFQFAVVRVTPNMFVSLNVWGAYLFWAIICFLGIIILGIWMPETKGVPMERMGDLFDCPWYLRWRAKPKDVASSSASTAGEGSVDAKQVDSKSVPL</sequence>
<evidence type="ECO:0000256" key="8">
    <source>
        <dbReference type="SAM" id="MobiDB-lite"/>
    </source>
</evidence>
<dbReference type="FunFam" id="1.20.1250.20:FF:000558">
    <property type="entry name" value="MFS quinate transporter, putative"/>
    <property type="match status" value="1"/>
</dbReference>
<organism evidence="11 12">
    <name type="scientific">Aspergillus awamori</name>
    <name type="common">Black koji mold</name>
    <dbReference type="NCBI Taxonomy" id="105351"/>
    <lineage>
        <taxon>Eukaryota</taxon>
        <taxon>Fungi</taxon>
        <taxon>Dikarya</taxon>
        <taxon>Ascomycota</taxon>
        <taxon>Pezizomycotina</taxon>
        <taxon>Eurotiomycetes</taxon>
        <taxon>Eurotiomycetidae</taxon>
        <taxon>Eurotiales</taxon>
        <taxon>Aspergillaceae</taxon>
        <taxon>Aspergillus</taxon>
    </lineage>
</organism>
<evidence type="ECO:0000256" key="6">
    <source>
        <dbReference type="ARBA" id="ARBA00023136"/>
    </source>
</evidence>
<dbReference type="InterPro" id="IPR020846">
    <property type="entry name" value="MFS_dom"/>
</dbReference>
<dbReference type="InterPro" id="IPR003663">
    <property type="entry name" value="Sugar/inositol_transpt"/>
</dbReference>
<dbReference type="PANTHER" id="PTHR48022">
    <property type="entry name" value="PLASTIDIC GLUCOSE TRANSPORTER 4"/>
    <property type="match status" value="1"/>
</dbReference>
<proteinExistence type="inferred from homology"/>
<dbReference type="Proteomes" id="UP000286921">
    <property type="component" value="Unassembled WGS sequence"/>
</dbReference>
<feature type="transmembrane region" description="Helical" evidence="9">
    <location>
        <begin position="251"/>
        <end position="273"/>
    </location>
</feature>
<evidence type="ECO:0000256" key="1">
    <source>
        <dbReference type="ARBA" id="ARBA00004141"/>
    </source>
</evidence>
<feature type="transmembrane region" description="Helical" evidence="9">
    <location>
        <begin position="479"/>
        <end position="503"/>
    </location>
</feature>
<keyword evidence="5 9" id="KW-1133">Transmembrane helix</keyword>
<dbReference type="PRINTS" id="PR00171">
    <property type="entry name" value="SUGRTRNSPORT"/>
</dbReference>
<evidence type="ECO:0000256" key="7">
    <source>
        <dbReference type="RuleBase" id="RU003346"/>
    </source>
</evidence>
<accession>A0A401L455</accession>
<evidence type="ECO:0000313" key="11">
    <source>
        <dbReference type="EMBL" id="GCB26272.1"/>
    </source>
</evidence>
<dbReference type="PROSITE" id="PS50850">
    <property type="entry name" value="MFS"/>
    <property type="match status" value="1"/>
</dbReference>
<protein>
    <submittedName>
        <fullName evidence="11">Quinate permease</fullName>
    </submittedName>
</protein>
<evidence type="ECO:0000313" key="12">
    <source>
        <dbReference type="Proteomes" id="UP000286921"/>
    </source>
</evidence>
<feature type="transmembrane region" description="Helical" evidence="9">
    <location>
        <begin position="448"/>
        <end position="467"/>
    </location>
</feature>
<dbReference type="AlphaFoldDB" id="A0A401L455"/>
<evidence type="ECO:0000256" key="4">
    <source>
        <dbReference type="ARBA" id="ARBA00022692"/>
    </source>
</evidence>
<dbReference type="NCBIfam" id="TIGR00879">
    <property type="entry name" value="SP"/>
    <property type="match status" value="1"/>
</dbReference>
<comment type="caution">
    <text evidence="11">The sequence shown here is derived from an EMBL/GenBank/DDBJ whole genome shotgun (WGS) entry which is preliminary data.</text>
</comment>
<dbReference type="InterPro" id="IPR050360">
    <property type="entry name" value="MFS_Sugar_Transporters"/>
</dbReference>
<feature type="transmembrane region" description="Helical" evidence="9">
    <location>
        <begin position="222"/>
        <end position="239"/>
    </location>
</feature>
<keyword evidence="12" id="KW-1185">Reference proteome</keyword>
<feature type="transmembrane region" description="Helical" evidence="9">
    <location>
        <begin position="515"/>
        <end position="536"/>
    </location>
</feature>
<dbReference type="PANTHER" id="PTHR48022:SF43">
    <property type="entry name" value="QUINATE TRANSPORTER, PUTATIVE (AFU_ORTHOLOGUE AFUA_1G16230)-RELATED"/>
    <property type="match status" value="1"/>
</dbReference>
<keyword evidence="3 7" id="KW-0813">Transport</keyword>
<dbReference type="Pfam" id="PF00083">
    <property type="entry name" value="Sugar_tr"/>
    <property type="match status" value="1"/>
</dbReference>
<comment type="subcellular location">
    <subcellularLocation>
        <location evidence="1">Membrane</location>
        <topology evidence="1">Multi-pass membrane protein</topology>
    </subcellularLocation>
</comment>
<reference evidence="11 12" key="1">
    <citation type="submission" date="2016-09" db="EMBL/GenBank/DDBJ databases">
        <title>Aspergillus awamori IFM 58123T.</title>
        <authorList>
            <person name="Kusuya Y."/>
            <person name="Shimizu M."/>
            <person name="Takahashi H."/>
            <person name="Yaguchi T."/>
        </authorList>
    </citation>
    <scope>NUCLEOTIDE SEQUENCE [LARGE SCALE GENOMIC DNA]</scope>
    <source>
        <strain evidence="11 12">IFM 58123</strain>
    </source>
</reference>
<evidence type="ECO:0000256" key="2">
    <source>
        <dbReference type="ARBA" id="ARBA00010992"/>
    </source>
</evidence>
<gene>
    <name evidence="11" type="ORF">AAWM_09157</name>
</gene>
<dbReference type="SUPFAM" id="SSF103473">
    <property type="entry name" value="MFS general substrate transporter"/>
    <property type="match status" value="1"/>
</dbReference>
<feature type="domain" description="Major facilitator superfamily (MFS) profile" evidence="10">
    <location>
        <begin position="113"/>
        <end position="570"/>
    </location>
</feature>
<evidence type="ECO:0000256" key="5">
    <source>
        <dbReference type="ARBA" id="ARBA00022989"/>
    </source>
</evidence>
<feature type="region of interest" description="Disordered" evidence="8">
    <location>
        <begin position="597"/>
        <end position="621"/>
    </location>
</feature>
<evidence type="ECO:0000256" key="9">
    <source>
        <dbReference type="SAM" id="Phobius"/>
    </source>
</evidence>
<dbReference type="Gene3D" id="1.20.1250.20">
    <property type="entry name" value="MFS general substrate transporter like domains"/>
    <property type="match status" value="1"/>
</dbReference>
<comment type="similarity">
    <text evidence="2 7">Belongs to the major facilitator superfamily. Sugar transporter (TC 2.A.1.1) family.</text>
</comment>
<evidence type="ECO:0000256" key="3">
    <source>
        <dbReference type="ARBA" id="ARBA00022448"/>
    </source>
</evidence>
<feature type="transmembrane region" description="Helical" evidence="9">
    <location>
        <begin position="420"/>
        <end position="441"/>
    </location>
</feature>
<name>A0A401L455_ASPAW</name>
<dbReference type="InterPro" id="IPR005828">
    <property type="entry name" value="MFS_sugar_transport-like"/>
</dbReference>
<keyword evidence="4 9" id="KW-0812">Transmembrane</keyword>
<keyword evidence="6 9" id="KW-0472">Membrane</keyword>
<feature type="transmembrane region" description="Helical" evidence="9">
    <location>
        <begin position="285"/>
        <end position="305"/>
    </location>
</feature>
<dbReference type="GO" id="GO:0005351">
    <property type="term" value="F:carbohydrate:proton symporter activity"/>
    <property type="evidence" value="ECO:0007669"/>
    <property type="project" value="TreeGrafter"/>
</dbReference>